<evidence type="ECO:0000313" key="1">
    <source>
        <dbReference type="EMBL" id="CAB5239626.1"/>
    </source>
</evidence>
<protein>
    <submittedName>
        <fullName evidence="1">Unannotated protein</fullName>
    </submittedName>
</protein>
<name>A0A6J7XYM2_9ZZZZ</name>
<proteinExistence type="predicted"/>
<dbReference type="AlphaFoldDB" id="A0A6J7XYM2"/>
<reference evidence="1" key="1">
    <citation type="submission" date="2020-05" db="EMBL/GenBank/DDBJ databases">
        <authorList>
            <person name="Chiriac C."/>
            <person name="Salcher M."/>
            <person name="Ghai R."/>
            <person name="Kavagutti S V."/>
        </authorList>
    </citation>
    <scope>NUCLEOTIDE SEQUENCE</scope>
</reference>
<gene>
    <name evidence="1" type="ORF">UFOPK3554_00386</name>
</gene>
<dbReference type="Pfam" id="PF21853">
    <property type="entry name" value="DUF6912"/>
    <property type="match status" value="1"/>
</dbReference>
<dbReference type="EMBL" id="CAFBSG010000004">
    <property type="protein sequence ID" value="CAB5239626.1"/>
    <property type="molecule type" value="Genomic_DNA"/>
</dbReference>
<sequence>MRAYIATTAGEISTFMKDGSWEPVSVYAPTIKFTTANNELDEEEAEYEISLLAASVSLTRDENSNSSGFVLALEVDESLVAAHNENTIELKSPLLWEQVDCLFICERGDDELTWYARQEISDLLDKINNGK</sequence>
<organism evidence="1">
    <name type="scientific">freshwater metagenome</name>
    <dbReference type="NCBI Taxonomy" id="449393"/>
    <lineage>
        <taxon>unclassified sequences</taxon>
        <taxon>metagenomes</taxon>
        <taxon>ecological metagenomes</taxon>
    </lineage>
</organism>
<accession>A0A6J7XYM2</accession>
<dbReference type="InterPro" id="IPR054206">
    <property type="entry name" value="DUF6912"/>
</dbReference>